<evidence type="ECO:0000313" key="1">
    <source>
        <dbReference type="EMBL" id="CAG6606140.1"/>
    </source>
</evidence>
<proteinExistence type="predicted"/>
<name>A0A8D8L811_9HEMI</name>
<dbReference type="EMBL" id="HBUF01002328">
    <property type="protein sequence ID" value="CAG6606140.1"/>
    <property type="molecule type" value="Transcribed_RNA"/>
</dbReference>
<sequence length="204" mass="23764">MAFMAYLGSVGTLNIIRTLSNNIERWVCTNKNCKAFVKYIDKKECDKNTHHNHERESEQNLNRQLISNNLKRKATEDICQRPSKLIAAEVSQNKGCNVDSNDIYLIRKTVYNARRKMHPKLPQTLDELQGMLSDIMDSFNEKGHKWLYVNDIQHQIISLTTEDNLVCFKECDTFYVDGTFSSTPILFHQLFIIHGDIFSKEHLH</sequence>
<protein>
    <submittedName>
        <fullName evidence="1">Uncharacterized protein</fullName>
    </submittedName>
</protein>
<dbReference type="AlphaFoldDB" id="A0A8D8L811"/>
<accession>A0A8D8L811</accession>
<reference evidence="1" key="1">
    <citation type="submission" date="2021-05" db="EMBL/GenBank/DDBJ databases">
        <authorList>
            <person name="Alioto T."/>
            <person name="Alioto T."/>
            <person name="Gomez Garrido J."/>
        </authorList>
    </citation>
    <scope>NUCLEOTIDE SEQUENCE</scope>
</reference>
<organism evidence="1">
    <name type="scientific">Cacopsylla melanoneura</name>
    <dbReference type="NCBI Taxonomy" id="428564"/>
    <lineage>
        <taxon>Eukaryota</taxon>
        <taxon>Metazoa</taxon>
        <taxon>Ecdysozoa</taxon>
        <taxon>Arthropoda</taxon>
        <taxon>Hexapoda</taxon>
        <taxon>Insecta</taxon>
        <taxon>Pterygota</taxon>
        <taxon>Neoptera</taxon>
        <taxon>Paraneoptera</taxon>
        <taxon>Hemiptera</taxon>
        <taxon>Sternorrhyncha</taxon>
        <taxon>Psylloidea</taxon>
        <taxon>Psyllidae</taxon>
        <taxon>Psyllinae</taxon>
        <taxon>Cacopsylla</taxon>
    </lineage>
</organism>